<accession>A0AAW0CWA8</accession>
<dbReference type="FunFam" id="3.40.50.720:FF:000084">
    <property type="entry name" value="Short-chain dehydrogenase reductase"/>
    <property type="match status" value="1"/>
</dbReference>
<keyword evidence="5" id="KW-1185">Reference proteome</keyword>
<evidence type="ECO:0000313" key="4">
    <source>
        <dbReference type="EMBL" id="KAK7042776.1"/>
    </source>
</evidence>
<evidence type="ECO:0000256" key="2">
    <source>
        <dbReference type="ARBA" id="ARBA00022857"/>
    </source>
</evidence>
<evidence type="ECO:0000256" key="3">
    <source>
        <dbReference type="ARBA" id="ARBA00023002"/>
    </source>
</evidence>
<dbReference type="InterPro" id="IPR036291">
    <property type="entry name" value="NAD(P)-bd_dom_sf"/>
</dbReference>
<gene>
    <name evidence="4" type="ORF">R3P38DRAFT_3390247</name>
</gene>
<reference evidence="4 5" key="1">
    <citation type="journal article" date="2024" name="J Genomics">
        <title>Draft genome sequencing and assembly of Favolaschia claudopus CIRM-BRFM 2984 isolated from oak limbs.</title>
        <authorList>
            <person name="Navarro D."/>
            <person name="Drula E."/>
            <person name="Chaduli D."/>
            <person name="Cazenave R."/>
            <person name="Ahrendt S."/>
            <person name="Wang J."/>
            <person name="Lipzen A."/>
            <person name="Daum C."/>
            <person name="Barry K."/>
            <person name="Grigoriev I.V."/>
            <person name="Favel A."/>
            <person name="Rosso M.N."/>
            <person name="Martin F."/>
        </authorList>
    </citation>
    <scope>NUCLEOTIDE SEQUENCE [LARGE SCALE GENOMIC DNA]</scope>
    <source>
        <strain evidence="4 5">CIRM-BRFM 2984</strain>
    </source>
</reference>
<dbReference type="GO" id="GO:0016491">
    <property type="term" value="F:oxidoreductase activity"/>
    <property type="evidence" value="ECO:0007669"/>
    <property type="project" value="UniProtKB-KW"/>
</dbReference>
<keyword evidence="2" id="KW-0521">NADP</keyword>
<sequence>MSSSTTTQNNTNSESKGVALVTGAAQGIGRAIAIRLAADGFDVAVNDVSSKSAELDKVKEEIISAGRRAAVLPADVSVDAEVRGMVESVVRELGGIDVMVANAAICKGRASILDVEPDEWDQTFAINVRGVFLCYKYAAKQMIVQGRGGRLVGACSGAGKQGYSYLPDYSSSKFAVRGLTQAAAGEFGKHGITVNAYAPGSVFTPMTAQFAPMANMPHDEFWAMQAKAAATGVNPTCENIASIVSFLASKEATFITGQSISADGGRYFD</sequence>
<dbReference type="InterPro" id="IPR020904">
    <property type="entry name" value="Sc_DH/Rdtase_CS"/>
</dbReference>
<dbReference type="PANTHER" id="PTHR24321:SF8">
    <property type="entry name" value="ESTRADIOL 17-BETA-DEHYDROGENASE 8-RELATED"/>
    <property type="match status" value="1"/>
</dbReference>
<dbReference type="PRINTS" id="PR00081">
    <property type="entry name" value="GDHRDH"/>
</dbReference>
<dbReference type="PANTHER" id="PTHR24321">
    <property type="entry name" value="DEHYDROGENASES, SHORT CHAIN"/>
    <property type="match status" value="1"/>
</dbReference>
<dbReference type="Gene3D" id="3.40.50.720">
    <property type="entry name" value="NAD(P)-binding Rossmann-like Domain"/>
    <property type="match status" value="1"/>
</dbReference>
<organism evidence="4 5">
    <name type="scientific">Favolaschia claudopus</name>
    <dbReference type="NCBI Taxonomy" id="2862362"/>
    <lineage>
        <taxon>Eukaryota</taxon>
        <taxon>Fungi</taxon>
        <taxon>Dikarya</taxon>
        <taxon>Basidiomycota</taxon>
        <taxon>Agaricomycotina</taxon>
        <taxon>Agaricomycetes</taxon>
        <taxon>Agaricomycetidae</taxon>
        <taxon>Agaricales</taxon>
        <taxon>Marasmiineae</taxon>
        <taxon>Mycenaceae</taxon>
        <taxon>Favolaschia</taxon>
    </lineage>
</organism>
<protein>
    <submittedName>
        <fullName evidence="4">L-2,3-butanediol dehydrogenase</fullName>
    </submittedName>
</protein>
<name>A0AAW0CWA8_9AGAR</name>
<evidence type="ECO:0000256" key="1">
    <source>
        <dbReference type="ARBA" id="ARBA00006484"/>
    </source>
</evidence>
<dbReference type="AlphaFoldDB" id="A0AAW0CWA8"/>
<proteinExistence type="inferred from homology"/>
<dbReference type="Pfam" id="PF00106">
    <property type="entry name" value="adh_short"/>
    <property type="match status" value="1"/>
</dbReference>
<evidence type="ECO:0000313" key="5">
    <source>
        <dbReference type="Proteomes" id="UP001362999"/>
    </source>
</evidence>
<dbReference type="PROSITE" id="PS00061">
    <property type="entry name" value="ADH_SHORT"/>
    <property type="match status" value="1"/>
</dbReference>
<comment type="similarity">
    <text evidence="1">Belongs to the short-chain dehydrogenases/reductases (SDR) family.</text>
</comment>
<dbReference type="SUPFAM" id="SSF51735">
    <property type="entry name" value="NAD(P)-binding Rossmann-fold domains"/>
    <property type="match status" value="1"/>
</dbReference>
<dbReference type="Proteomes" id="UP001362999">
    <property type="component" value="Unassembled WGS sequence"/>
</dbReference>
<dbReference type="InterPro" id="IPR002347">
    <property type="entry name" value="SDR_fam"/>
</dbReference>
<dbReference type="EMBL" id="JAWWNJ010000013">
    <property type="protein sequence ID" value="KAK7042776.1"/>
    <property type="molecule type" value="Genomic_DNA"/>
</dbReference>
<comment type="caution">
    <text evidence="4">The sequence shown here is derived from an EMBL/GenBank/DDBJ whole genome shotgun (WGS) entry which is preliminary data.</text>
</comment>
<keyword evidence="3" id="KW-0560">Oxidoreductase</keyword>